<evidence type="ECO:0000256" key="5">
    <source>
        <dbReference type="ARBA" id="ARBA00023288"/>
    </source>
</evidence>
<dbReference type="GO" id="GO:0006888">
    <property type="term" value="P:endoplasmic reticulum to Golgi vesicle-mediated transport"/>
    <property type="evidence" value="ECO:0007669"/>
    <property type="project" value="TreeGrafter"/>
</dbReference>
<reference evidence="11 12" key="1">
    <citation type="submission" date="2022-12" db="EMBL/GenBank/DDBJ databases">
        <title>Genomic features and morphological characterization of a novel Knufia sp. strain isolated from spacecraft assembly facility.</title>
        <authorList>
            <person name="Teixeira M."/>
            <person name="Chander A.M."/>
            <person name="Stajich J.E."/>
            <person name="Venkateswaran K."/>
        </authorList>
    </citation>
    <scope>NUCLEOTIDE SEQUENCE [LARGE SCALE GENOMIC DNA]</scope>
    <source>
        <strain evidence="11 12">FJI-L2-BK-P2</strain>
    </source>
</reference>
<dbReference type="SUPFAM" id="SSF64356">
    <property type="entry name" value="SNARE-like"/>
    <property type="match status" value="1"/>
</dbReference>
<keyword evidence="5" id="KW-0449">Lipoprotein</keyword>
<evidence type="ECO:0000256" key="1">
    <source>
        <dbReference type="ARBA" id="ARBA00008025"/>
    </source>
</evidence>
<keyword evidence="2" id="KW-0488">Methylation</keyword>
<dbReference type="InterPro" id="IPR042855">
    <property type="entry name" value="V_SNARE_CC"/>
</dbReference>
<proteinExistence type="inferred from homology"/>
<comment type="subcellular location">
    <subcellularLocation>
        <location evidence="7">Endomembrane system</location>
        <topology evidence="7">Lipid-anchor</topology>
        <orientation evidence="7">Cytoplasmic side</orientation>
    </subcellularLocation>
</comment>
<dbReference type="SMART" id="SM01270">
    <property type="entry name" value="Longin"/>
    <property type="match status" value="1"/>
</dbReference>
<keyword evidence="6" id="KW-0636">Prenylation</keyword>
<feature type="domain" description="Longin" evidence="9">
    <location>
        <begin position="24"/>
        <end position="136"/>
    </location>
</feature>
<dbReference type="InterPro" id="IPR010908">
    <property type="entry name" value="Longin_dom"/>
</dbReference>
<dbReference type="GO" id="GO:0005484">
    <property type="term" value="F:SNAP receptor activity"/>
    <property type="evidence" value="ECO:0007669"/>
    <property type="project" value="TreeGrafter"/>
</dbReference>
<dbReference type="Proteomes" id="UP001316803">
    <property type="component" value="Unassembled WGS sequence"/>
</dbReference>
<evidence type="ECO:0000259" key="9">
    <source>
        <dbReference type="PROSITE" id="PS50859"/>
    </source>
</evidence>
<dbReference type="GO" id="GO:0005794">
    <property type="term" value="C:Golgi apparatus"/>
    <property type="evidence" value="ECO:0007669"/>
    <property type="project" value="TreeGrafter"/>
</dbReference>
<organism evidence="11 12">
    <name type="scientific">Knufia fluminis</name>
    <dbReference type="NCBI Taxonomy" id="191047"/>
    <lineage>
        <taxon>Eukaryota</taxon>
        <taxon>Fungi</taxon>
        <taxon>Dikarya</taxon>
        <taxon>Ascomycota</taxon>
        <taxon>Pezizomycotina</taxon>
        <taxon>Eurotiomycetes</taxon>
        <taxon>Chaetothyriomycetidae</taxon>
        <taxon>Chaetothyriales</taxon>
        <taxon>Trichomeriaceae</taxon>
        <taxon>Knufia</taxon>
    </lineage>
</organism>
<dbReference type="PROSITE" id="PS50892">
    <property type="entry name" value="V_SNARE"/>
    <property type="match status" value="1"/>
</dbReference>
<dbReference type="PANTHER" id="PTHR45806">
    <property type="entry name" value="SYNAPTOBREVIN HOMOLOG YKT6"/>
    <property type="match status" value="1"/>
</dbReference>
<feature type="domain" description="V-SNARE coiled-coil homology" evidence="10">
    <location>
        <begin position="154"/>
        <end position="214"/>
    </location>
</feature>
<comment type="caution">
    <text evidence="11">The sequence shown here is derived from an EMBL/GenBank/DDBJ whole genome shotgun (WGS) entry which is preliminary data.</text>
</comment>
<evidence type="ECO:0000313" key="12">
    <source>
        <dbReference type="Proteomes" id="UP001316803"/>
    </source>
</evidence>
<keyword evidence="8" id="KW-0175">Coiled coil</keyword>
<dbReference type="Gene3D" id="3.30.450.50">
    <property type="entry name" value="Longin domain"/>
    <property type="match status" value="1"/>
</dbReference>
<dbReference type="InterPro" id="IPR011012">
    <property type="entry name" value="Longin-like_dom_sf"/>
</dbReference>
<protein>
    <submittedName>
        <fullName evidence="11">Palmitoyltransferase</fullName>
    </submittedName>
</protein>
<dbReference type="PROSITE" id="PS50859">
    <property type="entry name" value="LONGIN"/>
    <property type="match status" value="1"/>
</dbReference>
<dbReference type="Pfam" id="PF13774">
    <property type="entry name" value="Longin"/>
    <property type="match status" value="1"/>
</dbReference>
<keyword evidence="12" id="KW-1185">Reference proteome</keyword>
<evidence type="ECO:0000256" key="4">
    <source>
        <dbReference type="ARBA" id="ARBA00023139"/>
    </source>
</evidence>
<keyword evidence="3" id="KW-0472">Membrane</keyword>
<sequence length="214" mass="23494">MSWGSPAAAPTAANDGPKSVFYLGILRVEAGKPATELVSDMDLSSFAWLTRNSYQSFLEFTSKTVAERTKVGSRNTVAETRAQVNAYHTSQGACIVMITEPTYKRMDAQAFLSKVADAFQSNFTPTEIKTKQPPFSWPEIAKLRQQAVTAEKDGIGAVQQELDETKVILHKTIESVLERGEKLDTLVAKSDELGAMSKGFYKQAKQQNACCVVM</sequence>
<evidence type="ECO:0000256" key="6">
    <source>
        <dbReference type="ARBA" id="ARBA00023289"/>
    </source>
</evidence>
<dbReference type="PANTHER" id="PTHR45806:SF1">
    <property type="entry name" value="SYNAPTOBREVIN HOMOLOG YKT6"/>
    <property type="match status" value="1"/>
</dbReference>
<comment type="similarity">
    <text evidence="1">Belongs to the synaptobrevin family.</text>
</comment>
<evidence type="ECO:0000256" key="8">
    <source>
        <dbReference type="PROSITE-ProRule" id="PRU00290"/>
    </source>
</evidence>
<evidence type="ECO:0000256" key="2">
    <source>
        <dbReference type="ARBA" id="ARBA00022481"/>
    </source>
</evidence>
<evidence type="ECO:0000256" key="3">
    <source>
        <dbReference type="ARBA" id="ARBA00023136"/>
    </source>
</evidence>
<gene>
    <name evidence="11" type="primary">YKT6</name>
    <name evidence="11" type="ORF">OHC33_003558</name>
</gene>
<keyword evidence="4" id="KW-0564">Palmitate</keyword>
<dbReference type="CDD" id="cd14824">
    <property type="entry name" value="Longin"/>
    <property type="match status" value="1"/>
</dbReference>
<dbReference type="Gene3D" id="1.20.5.110">
    <property type="match status" value="1"/>
</dbReference>
<dbReference type="AlphaFoldDB" id="A0AAN8EIP8"/>
<dbReference type="SUPFAM" id="SSF58038">
    <property type="entry name" value="SNARE fusion complex"/>
    <property type="match status" value="1"/>
</dbReference>
<dbReference type="Pfam" id="PF00957">
    <property type="entry name" value="Synaptobrevin"/>
    <property type="match status" value="1"/>
</dbReference>
<evidence type="ECO:0000259" key="10">
    <source>
        <dbReference type="PROSITE" id="PS50892"/>
    </source>
</evidence>
<dbReference type="EMBL" id="JAKLMC020000007">
    <property type="protein sequence ID" value="KAK5954880.1"/>
    <property type="molecule type" value="Genomic_DNA"/>
</dbReference>
<name>A0AAN8EIP8_9EURO</name>
<accession>A0AAN8EIP8</accession>
<evidence type="ECO:0000313" key="11">
    <source>
        <dbReference type="EMBL" id="KAK5954880.1"/>
    </source>
</evidence>
<evidence type="ECO:0000256" key="7">
    <source>
        <dbReference type="ARBA" id="ARBA00046278"/>
    </source>
</evidence>